<dbReference type="HAMAP" id="MF_01930">
    <property type="entry name" value="PurN"/>
    <property type="match status" value="1"/>
</dbReference>
<feature type="binding site" evidence="6">
    <location>
        <begin position="85"/>
        <end position="88"/>
    </location>
    <ligand>
        <name>(6R)-10-formyltetrahydrofolate</name>
        <dbReference type="ChEBI" id="CHEBI:195366"/>
    </ligand>
</feature>
<dbReference type="Gene3D" id="3.40.50.170">
    <property type="entry name" value="Formyl transferase, N-terminal domain"/>
    <property type="match status" value="1"/>
</dbReference>
<comment type="catalytic activity">
    <reaction evidence="5 6">
        <text>N(1)-(5-phospho-beta-D-ribosyl)glycinamide + (6R)-10-formyltetrahydrofolate = N(2)-formyl-N(1)-(5-phospho-beta-D-ribosyl)glycinamide + (6S)-5,6,7,8-tetrahydrofolate + H(+)</text>
        <dbReference type="Rhea" id="RHEA:15053"/>
        <dbReference type="ChEBI" id="CHEBI:15378"/>
        <dbReference type="ChEBI" id="CHEBI:57453"/>
        <dbReference type="ChEBI" id="CHEBI:143788"/>
        <dbReference type="ChEBI" id="CHEBI:147286"/>
        <dbReference type="ChEBI" id="CHEBI:195366"/>
        <dbReference type="EC" id="2.1.2.2"/>
    </reaction>
</comment>
<dbReference type="PANTHER" id="PTHR43369:SF2">
    <property type="entry name" value="PHOSPHORIBOSYLGLYCINAMIDE FORMYLTRANSFERASE"/>
    <property type="match status" value="1"/>
</dbReference>
<reference evidence="8 9" key="1">
    <citation type="submission" date="2019-10" db="EMBL/GenBank/DDBJ databases">
        <title>Genome sequence of Phaeocystidibacter marisrubri JCM30614 (type strain).</title>
        <authorList>
            <person name="Bowman J.P."/>
        </authorList>
    </citation>
    <scope>NUCLEOTIDE SEQUENCE [LARGE SCALE GENOMIC DNA]</scope>
    <source>
        <strain evidence="8 9">JCM 30614</strain>
    </source>
</reference>
<evidence type="ECO:0000256" key="2">
    <source>
        <dbReference type="ARBA" id="ARBA00022679"/>
    </source>
</evidence>
<dbReference type="UniPathway" id="UPA00074">
    <property type="reaction ID" value="UER00126"/>
</dbReference>
<keyword evidence="3 6" id="KW-0658">Purine biosynthesis</keyword>
<proteinExistence type="inferred from homology"/>
<comment type="caution">
    <text evidence="6">Lacks conserved residue(s) required for the propagation of feature annotation.</text>
</comment>
<dbReference type="InterPro" id="IPR036477">
    <property type="entry name" value="Formyl_transf_N_sf"/>
</dbReference>
<comment type="function">
    <text evidence="6">Catalyzes the transfer of a formyl group from 10-formyltetrahydrofolate to 5-phospho-ribosyl-glycinamide (GAR), producing 5-phospho-ribosyl-N-formylglycinamide (FGAR) and tetrahydrofolate.</text>
</comment>
<feature type="site" description="Raises pKa of active site His" evidence="6">
    <location>
        <position position="145"/>
    </location>
</feature>
<dbReference type="RefSeq" id="WP_151693946.1">
    <property type="nucleotide sequence ID" value="NZ_BMGX01000001.1"/>
</dbReference>
<sequence length="187" mass="20598">MSRNIVIFASGSGSNAEQIVNYFREKESVKIVAFFTNNASAGVIERGRRLGIPTVVFGPEAQKSGAVLQMMVDLKTDLIVLAGYLKLIPSEWVSAYPNKIVNIHPALLPKHGGKGMYGMNVHRAVVENGDTESGITIHFVNDKYDEGQVIFQASTAVESFDTPEDVQRKVQVLEHKHFPAEIEKLLS</sequence>
<comment type="pathway">
    <text evidence="1 6">Purine metabolism; IMP biosynthesis via de novo pathway; N(2)-formyl-N(1)-(5-phospho-D-ribosyl)glycinamide from N(1)-(5-phospho-D-ribosyl)glycinamide (10-formyl THF route): step 1/1.</text>
</comment>
<comment type="similarity">
    <text evidence="4 6">Belongs to the GART family.</text>
</comment>
<dbReference type="PROSITE" id="PS00373">
    <property type="entry name" value="GART"/>
    <property type="match status" value="1"/>
</dbReference>
<comment type="caution">
    <text evidence="8">The sequence shown here is derived from an EMBL/GenBank/DDBJ whole genome shotgun (WGS) entry which is preliminary data.</text>
</comment>
<evidence type="ECO:0000256" key="3">
    <source>
        <dbReference type="ARBA" id="ARBA00022755"/>
    </source>
</evidence>
<dbReference type="SUPFAM" id="SSF53328">
    <property type="entry name" value="Formyltransferase"/>
    <property type="match status" value="1"/>
</dbReference>
<dbReference type="CDD" id="cd08645">
    <property type="entry name" value="FMT_core_GART"/>
    <property type="match status" value="1"/>
</dbReference>
<dbReference type="OrthoDB" id="9806170at2"/>
<feature type="binding site" evidence="6">
    <location>
        <position position="102"/>
    </location>
    <ligand>
        <name>(6R)-10-formyltetrahydrofolate</name>
        <dbReference type="ChEBI" id="CHEBI:195366"/>
    </ligand>
</feature>
<accession>A0A6L3ZHN4</accession>
<evidence type="ECO:0000313" key="8">
    <source>
        <dbReference type="EMBL" id="KAB2816519.1"/>
    </source>
</evidence>
<evidence type="ECO:0000313" key="9">
    <source>
        <dbReference type="Proteomes" id="UP000484164"/>
    </source>
</evidence>
<feature type="binding site" evidence="6">
    <location>
        <begin position="13"/>
        <end position="15"/>
    </location>
    <ligand>
        <name>N(1)-(5-phospho-beta-D-ribosyl)glycinamide</name>
        <dbReference type="ChEBI" id="CHEBI:143788"/>
    </ligand>
</feature>
<evidence type="ECO:0000256" key="6">
    <source>
        <dbReference type="HAMAP-Rule" id="MF_01930"/>
    </source>
</evidence>
<name>A0A6L3ZHN4_9FLAO</name>
<keyword evidence="2 6" id="KW-0808">Transferase</keyword>
<dbReference type="EC" id="2.1.2.2" evidence="6"/>
<organism evidence="8 9">
    <name type="scientific">Phaeocystidibacter marisrubri</name>
    <dbReference type="NCBI Taxonomy" id="1577780"/>
    <lineage>
        <taxon>Bacteria</taxon>
        <taxon>Pseudomonadati</taxon>
        <taxon>Bacteroidota</taxon>
        <taxon>Flavobacteriia</taxon>
        <taxon>Flavobacteriales</taxon>
        <taxon>Phaeocystidibacteraceae</taxon>
        <taxon>Phaeocystidibacter</taxon>
    </lineage>
</organism>
<feature type="active site" description="Proton donor" evidence="6">
    <location>
        <position position="104"/>
    </location>
</feature>
<dbReference type="GO" id="GO:0004644">
    <property type="term" value="F:phosphoribosylglycinamide formyltransferase activity"/>
    <property type="evidence" value="ECO:0007669"/>
    <property type="project" value="UniProtKB-UniRule"/>
</dbReference>
<dbReference type="GO" id="GO:0005829">
    <property type="term" value="C:cytosol"/>
    <property type="evidence" value="ECO:0007669"/>
    <property type="project" value="TreeGrafter"/>
</dbReference>
<evidence type="ECO:0000256" key="1">
    <source>
        <dbReference type="ARBA" id="ARBA00005054"/>
    </source>
</evidence>
<protein>
    <recommendedName>
        <fullName evidence="6">Phosphoribosylglycinamide formyltransferase</fullName>
        <ecNumber evidence="6">2.1.2.2</ecNumber>
    </recommendedName>
    <alternativeName>
        <fullName evidence="6">5'-phosphoribosylglycinamide transformylase</fullName>
    </alternativeName>
    <alternativeName>
        <fullName evidence="6">GAR transformylase</fullName>
        <shortName evidence="6">GART</shortName>
    </alternativeName>
</protein>
<evidence type="ECO:0000256" key="4">
    <source>
        <dbReference type="ARBA" id="ARBA00038440"/>
    </source>
</evidence>
<evidence type="ECO:0000256" key="5">
    <source>
        <dbReference type="ARBA" id="ARBA00047664"/>
    </source>
</evidence>
<dbReference type="EMBL" id="WBVQ01000002">
    <property type="protein sequence ID" value="KAB2816519.1"/>
    <property type="molecule type" value="Genomic_DNA"/>
</dbReference>
<gene>
    <name evidence="6" type="primary">purN</name>
    <name evidence="8" type="ORF">F8C82_12625</name>
</gene>
<dbReference type="PANTHER" id="PTHR43369">
    <property type="entry name" value="PHOSPHORIBOSYLGLYCINAMIDE FORMYLTRANSFERASE"/>
    <property type="match status" value="1"/>
</dbReference>
<dbReference type="GO" id="GO:0006189">
    <property type="term" value="P:'de novo' IMP biosynthetic process"/>
    <property type="evidence" value="ECO:0007669"/>
    <property type="project" value="UniProtKB-UniRule"/>
</dbReference>
<dbReference type="InterPro" id="IPR002376">
    <property type="entry name" value="Formyl_transf_N"/>
</dbReference>
<dbReference type="InterPro" id="IPR001555">
    <property type="entry name" value="GART_AS"/>
</dbReference>
<feature type="domain" description="Formyl transferase N-terminal" evidence="7">
    <location>
        <begin position="4"/>
        <end position="180"/>
    </location>
</feature>
<evidence type="ECO:0000259" key="7">
    <source>
        <dbReference type="Pfam" id="PF00551"/>
    </source>
</evidence>
<dbReference type="Proteomes" id="UP000484164">
    <property type="component" value="Unassembled WGS sequence"/>
</dbReference>
<dbReference type="Pfam" id="PF00551">
    <property type="entry name" value="Formyl_trans_N"/>
    <property type="match status" value="1"/>
</dbReference>
<dbReference type="AlphaFoldDB" id="A0A6L3ZHN4"/>
<dbReference type="InterPro" id="IPR004607">
    <property type="entry name" value="GART"/>
</dbReference>
<keyword evidence="9" id="KW-1185">Reference proteome</keyword>